<comment type="caution">
    <text evidence="2">The sequence shown here is derived from an EMBL/GenBank/DDBJ whole genome shotgun (WGS) entry which is preliminary data.</text>
</comment>
<evidence type="ECO:0000313" key="2">
    <source>
        <dbReference type="EMBL" id="KAK1735091.1"/>
    </source>
</evidence>
<sequence>MMMLKLCLLFAVFLSSWPSDDVRAFMATLPTRQLQATSPSLLLFAGRAASSLPSATVSVEDEEDESTVISISNQNTGQSVTLIGTAHLSEKSNKQVRRLIETLQPNAVMIEIDPSRLERLGFSNVDEIKIATVTDSEDIELPIAPRKTKGGGLMRFAQEASIGVFSQVARAVLTQIYKSLENDMDQKAGGEFLQAVQSAESCTACDTLILGDRNSITTISRVAELAIDSGDFMGVLNRLQAVNQEEIDTLEPKVRKELLIQKGQEGNDDYELDKTELTTAIIETLKDDEMYRTRLFARLEQDVPEFFQAFLKERDYLMSESILREFEKRPEEVKTIVGVVGLAHVPGMERHFKSVFANQPAPLVQDIATVSSV</sequence>
<dbReference type="InterPro" id="IPR002816">
    <property type="entry name" value="TraB/PrgY/GumN_fam"/>
</dbReference>
<dbReference type="CDD" id="cd14726">
    <property type="entry name" value="TraB_PrgY-like"/>
    <property type="match status" value="1"/>
</dbReference>
<dbReference type="PANTHER" id="PTHR21530:SF7">
    <property type="entry name" value="TRAB DOMAIN-CONTAINING PROTEIN"/>
    <property type="match status" value="1"/>
</dbReference>
<feature type="signal peptide" evidence="1">
    <location>
        <begin position="1"/>
        <end position="24"/>
    </location>
</feature>
<proteinExistence type="predicted"/>
<dbReference type="PANTHER" id="PTHR21530">
    <property type="entry name" value="PHEROMONE SHUTDOWN PROTEIN"/>
    <property type="match status" value="1"/>
</dbReference>
<accession>A0AAD8XXF7</accession>
<dbReference type="AlphaFoldDB" id="A0AAD8XXF7"/>
<dbReference type="InterPro" id="IPR046345">
    <property type="entry name" value="TraB_PrgY-like"/>
</dbReference>
<keyword evidence="1" id="KW-0732">Signal</keyword>
<dbReference type="Pfam" id="PF01963">
    <property type="entry name" value="TraB_PrgY_gumN"/>
    <property type="match status" value="1"/>
</dbReference>
<dbReference type="Proteomes" id="UP001224775">
    <property type="component" value="Unassembled WGS sequence"/>
</dbReference>
<gene>
    <name evidence="2" type="ORF">QTG54_014157</name>
</gene>
<reference evidence="2" key="1">
    <citation type="submission" date="2023-06" db="EMBL/GenBank/DDBJ databases">
        <title>Survivors Of The Sea: Transcriptome response of Skeletonema marinoi to long-term dormancy.</title>
        <authorList>
            <person name="Pinder M.I.M."/>
            <person name="Kourtchenko O."/>
            <person name="Robertson E.K."/>
            <person name="Larsson T."/>
            <person name="Maumus F."/>
            <person name="Osuna-Cruz C.M."/>
            <person name="Vancaester E."/>
            <person name="Stenow R."/>
            <person name="Vandepoele K."/>
            <person name="Ploug H."/>
            <person name="Bruchert V."/>
            <person name="Godhe A."/>
            <person name="Topel M."/>
        </authorList>
    </citation>
    <scope>NUCLEOTIDE SEQUENCE</scope>
    <source>
        <strain evidence="2">R05AC</strain>
    </source>
</reference>
<dbReference type="EMBL" id="JATAAI010000035">
    <property type="protein sequence ID" value="KAK1735091.1"/>
    <property type="molecule type" value="Genomic_DNA"/>
</dbReference>
<name>A0AAD8XXF7_9STRA</name>
<evidence type="ECO:0000256" key="1">
    <source>
        <dbReference type="SAM" id="SignalP"/>
    </source>
</evidence>
<keyword evidence="3" id="KW-1185">Reference proteome</keyword>
<organism evidence="2 3">
    <name type="scientific">Skeletonema marinoi</name>
    <dbReference type="NCBI Taxonomy" id="267567"/>
    <lineage>
        <taxon>Eukaryota</taxon>
        <taxon>Sar</taxon>
        <taxon>Stramenopiles</taxon>
        <taxon>Ochrophyta</taxon>
        <taxon>Bacillariophyta</taxon>
        <taxon>Coscinodiscophyceae</taxon>
        <taxon>Thalassiosirophycidae</taxon>
        <taxon>Thalassiosirales</taxon>
        <taxon>Skeletonemataceae</taxon>
        <taxon>Skeletonema</taxon>
        <taxon>Skeletonema marinoi-dohrnii complex</taxon>
    </lineage>
</organism>
<feature type="chain" id="PRO_5042146343" evidence="1">
    <location>
        <begin position="25"/>
        <end position="373"/>
    </location>
</feature>
<protein>
    <submittedName>
        <fullName evidence="2">TraB domain-containing protein</fullName>
    </submittedName>
</protein>
<evidence type="ECO:0000313" key="3">
    <source>
        <dbReference type="Proteomes" id="UP001224775"/>
    </source>
</evidence>